<keyword evidence="2" id="KW-1185">Reference proteome</keyword>
<proteinExistence type="predicted"/>
<reference evidence="1" key="2">
    <citation type="journal article" date="2022" name="New Phytol.">
        <title>Evolutionary transition to the ectomycorrhizal habit in the genomes of a hyperdiverse lineage of mushroom-forming fungi.</title>
        <authorList>
            <person name="Looney B."/>
            <person name="Miyauchi S."/>
            <person name="Morin E."/>
            <person name="Drula E."/>
            <person name="Courty P.E."/>
            <person name="Kohler A."/>
            <person name="Kuo A."/>
            <person name="LaButti K."/>
            <person name="Pangilinan J."/>
            <person name="Lipzen A."/>
            <person name="Riley R."/>
            <person name="Andreopoulos W."/>
            <person name="He G."/>
            <person name="Johnson J."/>
            <person name="Nolan M."/>
            <person name="Tritt A."/>
            <person name="Barry K.W."/>
            <person name="Grigoriev I.V."/>
            <person name="Nagy L.G."/>
            <person name="Hibbett D."/>
            <person name="Henrissat B."/>
            <person name="Matheny P.B."/>
            <person name="Labbe J."/>
            <person name="Martin F.M."/>
        </authorList>
    </citation>
    <scope>NUCLEOTIDE SEQUENCE</scope>
    <source>
        <strain evidence="1">HHB10654</strain>
    </source>
</reference>
<organism evidence="1 2">
    <name type="scientific">Artomyces pyxidatus</name>
    <dbReference type="NCBI Taxonomy" id="48021"/>
    <lineage>
        <taxon>Eukaryota</taxon>
        <taxon>Fungi</taxon>
        <taxon>Dikarya</taxon>
        <taxon>Basidiomycota</taxon>
        <taxon>Agaricomycotina</taxon>
        <taxon>Agaricomycetes</taxon>
        <taxon>Russulales</taxon>
        <taxon>Auriscalpiaceae</taxon>
        <taxon>Artomyces</taxon>
    </lineage>
</organism>
<dbReference type="EMBL" id="MU277206">
    <property type="protein sequence ID" value="KAI0062817.1"/>
    <property type="molecule type" value="Genomic_DNA"/>
</dbReference>
<comment type="caution">
    <text evidence="1">The sequence shown here is derived from an EMBL/GenBank/DDBJ whole genome shotgun (WGS) entry which is preliminary data.</text>
</comment>
<protein>
    <submittedName>
        <fullName evidence="1">Uncharacterized protein</fullName>
    </submittedName>
</protein>
<reference evidence="1" key="1">
    <citation type="submission" date="2021-03" db="EMBL/GenBank/DDBJ databases">
        <authorList>
            <consortium name="DOE Joint Genome Institute"/>
            <person name="Ahrendt S."/>
            <person name="Looney B.P."/>
            <person name="Miyauchi S."/>
            <person name="Morin E."/>
            <person name="Drula E."/>
            <person name="Courty P.E."/>
            <person name="Chicoki N."/>
            <person name="Fauchery L."/>
            <person name="Kohler A."/>
            <person name="Kuo A."/>
            <person name="Labutti K."/>
            <person name="Pangilinan J."/>
            <person name="Lipzen A."/>
            <person name="Riley R."/>
            <person name="Andreopoulos W."/>
            <person name="He G."/>
            <person name="Johnson J."/>
            <person name="Barry K.W."/>
            <person name="Grigoriev I.V."/>
            <person name="Nagy L."/>
            <person name="Hibbett D."/>
            <person name="Henrissat B."/>
            <person name="Matheny P.B."/>
            <person name="Labbe J."/>
            <person name="Martin F."/>
        </authorList>
    </citation>
    <scope>NUCLEOTIDE SEQUENCE</scope>
    <source>
        <strain evidence="1">HHB10654</strain>
    </source>
</reference>
<name>A0ACB8T352_9AGAM</name>
<accession>A0ACB8T352</accession>
<gene>
    <name evidence="1" type="ORF">BV25DRAFT_1825373</name>
</gene>
<dbReference type="Proteomes" id="UP000814140">
    <property type="component" value="Unassembled WGS sequence"/>
</dbReference>
<sequence length="482" mass="53787">MLFLPLLLYALLAQPGGSSPVASPTTATNTTIPFAALAGSSDVCDSISNCRTLYNIVWSSLVTILACVWTAVHRNISAPAKAGESRAWHVVARVLEVVKIVVVTLLVPEWVLAWAVRQSLHARDVGRELEAARAQAQGVWKERGLVSGKKVVRGSTDSGEVGEDVPLADWRAEQEESLSILARDEYHVGRLRGKWTTRHGFFVVMGGFHIYEDGEPMHPLSRYAVLELVKTGDLMPPTAEELQGWSHGDTLSKTLAVTQTLWFVIQCIARRVEHLPITQLEVMTLAYTTITVAMYVAWWDKPQNVGCPLRVPVKRQTKPEYVEKVGWYDHIIFTITGGLDLLVDLNKQQRVPTFYGGSTRGDHNDAYADMTALVVAMVFGAVHCAAWDYAFPSGAEERIWRISSVCLVAVPGAMLLIIASFWRMTNIRERFEFVVMLFFFVCVPVYIAARILLLVLSFTSLRSLPYDAYQTVQWTLRIPHVT</sequence>
<evidence type="ECO:0000313" key="2">
    <source>
        <dbReference type="Proteomes" id="UP000814140"/>
    </source>
</evidence>
<evidence type="ECO:0000313" key="1">
    <source>
        <dbReference type="EMBL" id="KAI0062817.1"/>
    </source>
</evidence>